<dbReference type="Proteomes" id="UP000807469">
    <property type="component" value="Unassembled WGS sequence"/>
</dbReference>
<evidence type="ECO:0000313" key="2">
    <source>
        <dbReference type="Proteomes" id="UP000807469"/>
    </source>
</evidence>
<gene>
    <name evidence="1" type="ORF">BDN70DRAFT_898559</name>
</gene>
<accession>A0A9P5YW24</accession>
<evidence type="ECO:0000313" key="1">
    <source>
        <dbReference type="EMBL" id="KAF9474946.1"/>
    </source>
</evidence>
<protein>
    <submittedName>
        <fullName evidence="1">Uncharacterized protein</fullName>
    </submittedName>
</protein>
<keyword evidence="2" id="KW-1185">Reference proteome</keyword>
<reference evidence="1" key="1">
    <citation type="submission" date="2020-11" db="EMBL/GenBank/DDBJ databases">
        <authorList>
            <consortium name="DOE Joint Genome Institute"/>
            <person name="Ahrendt S."/>
            <person name="Riley R."/>
            <person name="Andreopoulos W."/>
            <person name="Labutti K."/>
            <person name="Pangilinan J."/>
            <person name="Ruiz-Duenas F.J."/>
            <person name="Barrasa J.M."/>
            <person name="Sanchez-Garcia M."/>
            <person name="Camarero S."/>
            <person name="Miyauchi S."/>
            <person name="Serrano A."/>
            <person name="Linde D."/>
            <person name="Babiker R."/>
            <person name="Drula E."/>
            <person name="Ayuso-Fernandez I."/>
            <person name="Pacheco R."/>
            <person name="Padilla G."/>
            <person name="Ferreira P."/>
            <person name="Barriuso J."/>
            <person name="Kellner H."/>
            <person name="Castanera R."/>
            <person name="Alfaro M."/>
            <person name="Ramirez L."/>
            <person name="Pisabarro A.G."/>
            <person name="Kuo A."/>
            <person name="Tritt A."/>
            <person name="Lipzen A."/>
            <person name="He G."/>
            <person name="Yan M."/>
            <person name="Ng V."/>
            <person name="Cullen D."/>
            <person name="Martin F."/>
            <person name="Rosso M.-N."/>
            <person name="Henrissat B."/>
            <person name="Hibbett D."/>
            <person name="Martinez A.T."/>
            <person name="Grigoriev I.V."/>
        </authorList>
    </citation>
    <scope>NUCLEOTIDE SEQUENCE</scope>
    <source>
        <strain evidence="1">CIRM-BRFM 674</strain>
    </source>
</reference>
<proteinExistence type="predicted"/>
<organism evidence="1 2">
    <name type="scientific">Pholiota conissans</name>
    <dbReference type="NCBI Taxonomy" id="109636"/>
    <lineage>
        <taxon>Eukaryota</taxon>
        <taxon>Fungi</taxon>
        <taxon>Dikarya</taxon>
        <taxon>Basidiomycota</taxon>
        <taxon>Agaricomycotina</taxon>
        <taxon>Agaricomycetes</taxon>
        <taxon>Agaricomycetidae</taxon>
        <taxon>Agaricales</taxon>
        <taxon>Agaricineae</taxon>
        <taxon>Strophariaceae</taxon>
        <taxon>Pholiota</taxon>
    </lineage>
</organism>
<sequence length="155" mass="17215">MSSQCNTVFKKGDEVCAYIKLSDKNGMKQYATAPAKYLAASVDGTNGHWVHVLAGPYASQTSYKVERVERGSIYRKARYWCTGKNPRRHVYGEAEKNAVVNGRIRRAVNENGESIVVRKESKKVYDWIPSSLIAPTVGRWESVSTTSILGVPATN</sequence>
<dbReference type="AlphaFoldDB" id="A0A9P5YW24"/>
<dbReference type="EMBL" id="MU155354">
    <property type="protein sequence ID" value="KAF9474946.1"/>
    <property type="molecule type" value="Genomic_DNA"/>
</dbReference>
<comment type="caution">
    <text evidence="1">The sequence shown here is derived from an EMBL/GenBank/DDBJ whole genome shotgun (WGS) entry which is preliminary data.</text>
</comment>
<name>A0A9P5YW24_9AGAR</name>